<evidence type="ECO:0000259" key="1">
    <source>
        <dbReference type="Pfam" id="PF00126"/>
    </source>
</evidence>
<dbReference type="PANTHER" id="PTHR30432">
    <property type="entry name" value="TRANSCRIPTIONAL REGULATOR MODE"/>
    <property type="match status" value="1"/>
</dbReference>
<protein>
    <submittedName>
        <fullName evidence="2">Molybdate transport system regulatory protein</fullName>
    </submittedName>
</protein>
<dbReference type="InterPro" id="IPR051815">
    <property type="entry name" value="Molybdate_resp_trans_reg"/>
</dbReference>
<dbReference type="PANTHER" id="PTHR30432:SF1">
    <property type="entry name" value="DNA-BINDING TRANSCRIPTIONAL DUAL REGULATOR MODE"/>
    <property type="match status" value="1"/>
</dbReference>
<dbReference type="Pfam" id="PF00126">
    <property type="entry name" value="HTH_1"/>
    <property type="match status" value="1"/>
</dbReference>
<feature type="domain" description="HTH lysR-type" evidence="1">
    <location>
        <begin position="26"/>
        <end position="86"/>
    </location>
</feature>
<proteinExistence type="predicted"/>
<dbReference type="Proteomes" id="UP001549143">
    <property type="component" value="Unassembled WGS sequence"/>
</dbReference>
<accession>A0ABV2KI74</accession>
<dbReference type="Gene3D" id="1.10.10.10">
    <property type="entry name" value="Winged helix-like DNA-binding domain superfamily/Winged helix DNA-binding domain"/>
    <property type="match status" value="1"/>
</dbReference>
<dbReference type="InterPro" id="IPR000847">
    <property type="entry name" value="LysR_HTH_N"/>
</dbReference>
<dbReference type="InterPro" id="IPR036388">
    <property type="entry name" value="WH-like_DNA-bd_sf"/>
</dbReference>
<dbReference type="SUPFAM" id="SSF46785">
    <property type="entry name" value="Winged helix' DNA-binding domain"/>
    <property type="match status" value="1"/>
</dbReference>
<gene>
    <name evidence="2" type="ORF">ABID44_001092</name>
</gene>
<evidence type="ECO:0000313" key="2">
    <source>
        <dbReference type="EMBL" id="MET3660777.1"/>
    </source>
</evidence>
<comment type="caution">
    <text evidence="2">The sequence shown here is derived from an EMBL/GenBank/DDBJ whole genome shotgun (WGS) entry which is preliminary data.</text>
</comment>
<dbReference type="InterPro" id="IPR036390">
    <property type="entry name" value="WH_DNA-bd_sf"/>
</dbReference>
<dbReference type="EMBL" id="JBEPMN010000003">
    <property type="protein sequence ID" value="MET3660777.1"/>
    <property type="molecule type" value="Genomic_DNA"/>
</dbReference>
<evidence type="ECO:0000313" key="3">
    <source>
        <dbReference type="Proteomes" id="UP001549143"/>
    </source>
</evidence>
<name>A0ABV2KI74_9HYPH</name>
<keyword evidence="3" id="KW-1185">Reference proteome</keyword>
<sequence length="118" mass="12636">MREEKMPSLTLRINLDPDGRIGPGKIELLEHIASFGSISAAARTMQMSYKHAWDLVEDMNRVFGKALVSAQTGGRRGGGAQLTPVGLAVVSRYRAIERAAAAAAETHMMALQAEIDAG</sequence>
<reference evidence="2 3" key="1">
    <citation type="submission" date="2024-06" db="EMBL/GenBank/DDBJ databases">
        <title>Genomic Encyclopedia of Type Strains, Phase IV (KMG-IV): sequencing the most valuable type-strain genomes for metagenomic binning, comparative biology and taxonomic classification.</title>
        <authorList>
            <person name="Goeker M."/>
        </authorList>
    </citation>
    <scope>NUCLEOTIDE SEQUENCE [LARGE SCALE GENOMIC DNA]</scope>
    <source>
        <strain evidence="2 3">DSM 19730</strain>
    </source>
</reference>
<organism evidence="2 3">
    <name type="scientific">Aquamicrobium ahrensii</name>
    <dbReference type="NCBI Taxonomy" id="469551"/>
    <lineage>
        <taxon>Bacteria</taxon>
        <taxon>Pseudomonadati</taxon>
        <taxon>Pseudomonadota</taxon>
        <taxon>Alphaproteobacteria</taxon>
        <taxon>Hyphomicrobiales</taxon>
        <taxon>Phyllobacteriaceae</taxon>
        <taxon>Aquamicrobium</taxon>
    </lineage>
</organism>